<feature type="compositionally biased region" description="Acidic residues" evidence="1">
    <location>
        <begin position="139"/>
        <end position="149"/>
    </location>
</feature>
<dbReference type="Proteomes" id="UP001230188">
    <property type="component" value="Unassembled WGS sequence"/>
</dbReference>
<feature type="compositionally biased region" description="Basic and acidic residues" evidence="1">
    <location>
        <begin position="266"/>
        <end position="278"/>
    </location>
</feature>
<evidence type="ECO:0000313" key="4">
    <source>
        <dbReference type="Proteomes" id="UP001230188"/>
    </source>
</evidence>
<comment type="caution">
    <text evidence="3">The sequence shown here is derived from an EMBL/GenBank/DDBJ whole genome shotgun (WGS) entry which is preliminary data.</text>
</comment>
<feature type="domain" description="DUF3752" evidence="2">
    <location>
        <begin position="211"/>
        <end position="297"/>
    </location>
</feature>
<evidence type="ECO:0000259" key="2">
    <source>
        <dbReference type="Pfam" id="PF12572"/>
    </source>
</evidence>
<keyword evidence="4" id="KW-1185">Reference proteome</keyword>
<gene>
    <name evidence="3" type="ORF">CTAYLR_006977</name>
</gene>
<feature type="compositionally biased region" description="Basic and acidic residues" evidence="1">
    <location>
        <begin position="167"/>
        <end position="177"/>
    </location>
</feature>
<protein>
    <recommendedName>
        <fullName evidence="2">DUF3752 domain-containing protein</fullName>
    </recommendedName>
</protein>
<dbReference type="InterPro" id="IPR022226">
    <property type="entry name" value="DUF3752"/>
</dbReference>
<dbReference type="AlphaFoldDB" id="A0AAD7XIQ1"/>
<reference evidence="3" key="1">
    <citation type="submission" date="2023-01" db="EMBL/GenBank/DDBJ databases">
        <title>Metagenome sequencing of chrysophaentin producing Chrysophaeum taylorii.</title>
        <authorList>
            <person name="Davison J."/>
            <person name="Bewley C."/>
        </authorList>
    </citation>
    <scope>NUCLEOTIDE SEQUENCE</scope>
    <source>
        <strain evidence="3">NIES-1699</strain>
    </source>
</reference>
<evidence type="ECO:0000256" key="1">
    <source>
        <dbReference type="SAM" id="MobiDB-lite"/>
    </source>
</evidence>
<evidence type="ECO:0000313" key="3">
    <source>
        <dbReference type="EMBL" id="KAJ8600868.1"/>
    </source>
</evidence>
<organism evidence="3 4">
    <name type="scientific">Chrysophaeum taylorii</name>
    <dbReference type="NCBI Taxonomy" id="2483200"/>
    <lineage>
        <taxon>Eukaryota</taxon>
        <taxon>Sar</taxon>
        <taxon>Stramenopiles</taxon>
        <taxon>Ochrophyta</taxon>
        <taxon>Pelagophyceae</taxon>
        <taxon>Pelagomonadales</taxon>
        <taxon>Pelagomonadaceae</taxon>
        <taxon>Chrysophaeum</taxon>
    </lineage>
</organism>
<sequence>MAVLERLRTEAPEVVVETLGEDDATAGVLEACGATRLGLSERLARSAVAACHGLDRELPGALRRLGGGEAVNVEGLAPPVRAAFEAVLRSLGLSCEPQAALGGDEGYRAASPADRRALVALAARVQRPVVIGPARAPAEEELSDDDDEEGPRPAGQEPDRPVAASKTKSDCGVKREAWMMSPPASGEIRAVAFGGSFGASKTSLVARDAAPAEISSKSPADEAAAAAARAERGPSLVELHQQEQASKKLSKKQKSVAHGPPSSFHWSREEMQRPRKMDAAAAAQVVANAKRLDSRFSSSSLQTSFL</sequence>
<feature type="region of interest" description="Disordered" evidence="1">
    <location>
        <begin position="132"/>
        <end position="177"/>
    </location>
</feature>
<name>A0AAD7XIQ1_9STRA</name>
<dbReference type="EMBL" id="JAQMWT010000468">
    <property type="protein sequence ID" value="KAJ8600868.1"/>
    <property type="molecule type" value="Genomic_DNA"/>
</dbReference>
<proteinExistence type="predicted"/>
<feature type="region of interest" description="Disordered" evidence="1">
    <location>
        <begin position="204"/>
        <end position="282"/>
    </location>
</feature>
<dbReference type="Pfam" id="PF12572">
    <property type="entry name" value="DUF3752"/>
    <property type="match status" value="1"/>
</dbReference>
<accession>A0AAD7XIQ1</accession>